<dbReference type="RefSeq" id="WP_219551212.1">
    <property type="nucleotide sequence ID" value="NZ_JAHKRN010000069.1"/>
</dbReference>
<dbReference type="Proteomes" id="UP001596096">
    <property type="component" value="Unassembled WGS sequence"/>
</dbReference>
<reference evidence="2" key="1">
    <citation type="journal article" date="2019" name="Int. J. Syst. Evol. Microbiol.">
        <title>The Global Catalogue of Microorganisms (GCM) 10K type strain sequencing project: providing services to taxonomists for standard genome sequencing and annotation.</title>
        <authorList>
            <consortium name="The Broad Institute Genomics Platform"/>
            <consortium name="The Broad Institute Genome Sequencing Center for Infectious Disease"/>
            <person name="Wu L."/>
            <person name="Ma J."/>
        </authorList>
    </citation>
    <scope>NUCLEOTIDE SEQUENCE [LARGE SCALE GENOMIC DNA]</scope>
    <source>
        <strain evidence="2">CGMCC 4.7106</strain>
    </source>
</reference>
<evidence type="ECO:0000313" key="1">
    <source>
        <dbReference type="EMBL" id="MFC5820943.1"/>
    </source>
</evidence>
<proteinExistence type="predicted"/>
<organism evidence="1 2">
    <name type="scientific">Nonomuraea harbinensis</name>
    <dbReference type="NCBI Taxonomy" id="1286938"/>
    <lineage>
        <taxon>Bacteria</taxon>
        <taxon>Bacillati</taxon>
        <taxon>Actinomycetota</taxon>
        <taxon>Actinomycetes</taxon>
        <taxon>Streptosporangiales</taxon>
        <taxon>Streptosporangiaceae</taxon>
        <taxon>Nonomuraea</taxon>
    </lineage>
</organism>
<evidence type="ECO:0000313" key="2">
    <source>
        <dbReference type="Proteomes" id="UP001596096"/>
    </source>
</evidence>
<dbReference type="EMBL" id="JBHSNW010000028">
    <property type="protein sequence ID" value="MFC5820943.1"/>
    <property type="molecule type" value="Genomic_DNA"/>
</dbReference>
<evidence type="ECO:0008006" key="3">
    <source>
        <dbReference type="Google" id="ProtNLM"/>
    </source>
</evidence>
<gene>
    <name evidence="1" type="ORF">ACFPUY_38090</name>
</gene>
<protein>
    <recommendedName>
        <fullName evidence="3">Transcriptional regulator</fullName>
    </recommendedName>
</protein>
<sequence length="128" mass="14038">MAIYFGTPGMLPADTDAHLWWTFHEFCHLRDQLALTAGPTARERCGDLLSYQPGPLLSAAAMLIIDELSFTGTLLDALRSFMDQRRPAATAEDLDLPEAALLLAGEGIRPWQTTAAVRASLKRVRANN</sequence>
<keyword evidence="2" id="KW-1185">Reference proteome</keyword>
<comment type="caution">
    <text evidence="1">The sequence shown here is derived from an EMBL/GenBank/DDBJ whole genome shotgun (WGS) entry which is preliminary data.</text>
</comment>
<name>A0ABW1C7Y7_9ACTN</name>
<accession>A0ABW1C7Y7</accession>